<dbReference type="EMBL" id="FUKR01000017">
    <property type="protein sequence ID" value="SJN21317.1"/>
    <property type="molecule type" value="Genomic_DNA"/>
</dbReference>
<protein>
    <submittedName>
        <fullName evidence="2">Uncharacterized protein</fullName>
    </submittedName>
</protein>
<dbReference type="AlphaFoldDB" id="A0A1R4IN79"/>
<evidence type="ECO:0000313" key="2">
    <source>
        <dbReference type="EMBL" id="SJN21317.1"/>
    </source>
</evidence>
<dbReference type="Proteomes" id="UP000196778">
    <property type="component" value="Unassembled WGS sequence"/>
</dbReference>
<feature type="transmembrane region" description="Helical" evidence="1">
    <location>
        <begin position="6"/>
        <end position="23"/>
    </location>
</feature>
<reference evidence="3" key="1">
    <citation type="submission" date="2017-02" db="EMBL/GenBank/DDBJ databases">
        <authorList>
            <person name="Dridi B."/>
        </authorList>
    </citation>
    <scope>NUCLEOTIDE SEQUENCE [LARGE SCALE GENOMIC DNA]</scope>
    <source>
        <strain evidence="3">EB411</strain>
    </source>
</reference>
<keyword evidence="1" id="KW-1133">Transmembrane helix</keyword>
<evidence type="ECO:0000313" key="3">
    <source>
        <dbReference type="Proteomes" id="UP000196778"/>
    </source>
</evidence>
<sequence>MRRTVGIGVIVLVIVAGVVFLVVRQGTIDADRERHVQTLDCTVVERGQSAGRGGPRGNWVDTVECGRLAVDRVDVHRIQPGLLHRVTVSGDGAAGALRHGSGWEPLGR</sequence>
<keyword evidence="1" id="KW-0812">Transmembrane</keyword>
<proteinExistence type="predicted"/>
<gene>
    <name evidence="2" type="ORF">FM119_02725</name>
</gene>
<name>A0A1R4IN79_9MICO</name>
<evidence type="ECO:0000256" key="1">
    <source>
        <dbReference type="SAM" id="Phobius"/>
    </source>
</evidence>
<keyword evidence="1" id="KW-0472">Membrane</keyword>
<keyword evidence="3" id="KW-1185">Reference proteome</keyword>
<organism evidence="2 3">
    <name type="scientific">Mycetocola reblochoni REB411</name>
    <dbReference type="NCBI Taxonomy" id="1255698"/>
    <lineage>
        <taxon>Bacteria</taxon>
        <taxon>Bacillati</taxon>
        <taxon>Actinomycetota</taxon>
        <taxon>Actinomycetes</taxon>
        <taxon>Micrococcales</taxon>
        <taxon>Microbacteriaceae</taxon>
        <taxon>Mycetocola</taxon>
    </lineage>
</organism>
<accession>A0A1R4IN79</accession>
<dbReference type="RefSeq" id="WP_087136163.1">
    <property type="nucleotide sequence ID" value="NZ_FUKR01000017.1"/>
</dbReference>